<feature type="transmembrane region" description="Helical" evidence="1">
    <location>
        <begin position="260"/>
        <end position="281"/>
    </location>
</feature>
<dbReference type="Pfam" id="PF14256">
    <property type="entry name" value="YwiC"/>
    <property type="match status" value="1"/>
</dbReference>
<feature type="transmembrane region" description="Helical" evidence="1">
    <location>
        <begin position="123"/>
        <end position="141"/>
    </location>
</feature>
<dbReference type="Proteomes" id="UP000010471">
    <property type="component" value="Chromosome"/>
</dbReference>
<feature type="transmembrane region" description="Helical" evidence="1">
    <location>
        <begin position="44"/>
        <end position="77"/>
    </location>
</feature>
<dbReference type="EMBL" id="CP003630">
    <property type="protein sequence ID" value="AFZ16099.1"/>
    <property type="molecule type" value="Genomic_DNA"/>
</dbReference>
<gene>
    <name evidence="2" type="ORF">Mic7113_0162</name>
</gene>
<evidence type="ECO:0000313" key="3">
    <source>
        <dbReference type="Proteomes" id="UP000010471"/>
    </source>
</evidence>
<feature type="transmembrane region" description="Helical" evidence="1">
    <location>
        <begin position="97"/>
        <end position="117"/>
    </location>
</feature>
<protein>
    <recommendedName>
        <fullName evidence="4">YwiC-like protein</fullName>
    </recommendedName>
</protein>
<dbReference type="STRING" id="1173027.Mic7113_0162"/>
<sequence>MNASIDMTQPAINGVTEKPLSDASSTKSNSQIWYRPTISHEHGVYVVLLVSFLTGAALAQAWTLATTLALVCAFFGFQAEHPIVLQIKQRRSLKPRFLVWGGVYSAVSLAIAFYLYLSFPILLWLYLGAVAALVVDAVSVFHREQKSIFNEFITFAAVCLCAPLAYAATTGTLSATAMGLWVLNTLYFSSTIFTVKLRKPKTSSIVPGVVYHAIATLIVATLYYLGWLPLIAALAFGLALLKFGLIALNQEWYRTAKIQWVAMLETGTAFCFLTLVALSILPAHLTRF</sequence>
<keyword evidence="1" id="KW-1133">Transmembrane helix</keyword>
<evidence type="ECO:0000313" key="2">
    <source>
        <dbReference type="EMBL" id="AFZ16099.1"/>
    </source>
</evidence>
<accession>K9W8M3</accession>
<dbReference type="KEGG" id="mic:Mic7113_0162"/>
<keyword evidence="1" id="KW-0472">Membrane</keyword>
<evidence type="ECO:0008006" key="4">
    <source>
        <dbReference type="Google" id="ProtNLM"/>
    </source>
</evidence>
<feature type="transmembrane region" description="Helical" evidence="1">
    <location>
        <begin position="230"/>
        <end position="248"/>
    </location>
</feature>
<dbReference type="InterPro" id="IPR025576">
    <property type="entry name" value="YwiC"/>
</dbReference>
<name>K9W8M3_9CYAN</name>
<dbReference type="AlphaFoldDB" id="K9W8M3"/>
<feature type="transmembrane region" description="Helical" evidence="1">
    <location>
        <begin position="148"/>
        <end position="167"/>
    </location>
</feature>
<organism evidence="2 3">
    <name type="scientific">Allocoleopsis franciscana PCC 7113</name>
    <dbReference type="NCBI Taxonomy" id="1173027"/>
    <lineage>
        <taxon>Bacteria</taxon>
        <taxon>Bacillati</taxon>
        <taxon>Cyanobacteriota</taxon>
        <taxon>Cyanophyceae</taxon>
        <taxon>Coleofasciculales</taxon>
        <taxon>Coleofasciculaceae</taxon>
        <taxon>Allocoleopsis</taxon>
        <taxon>Allocoleopsis franciscana</taxon>
    </lineage>
</organism>
<feature type="transmembrane region" description="Helical" evidence="1">
    <location>
        <begin position="173"/>
        <end position="193"/>
    </location>
</feature>
<proteinExistence type="predicted"/>
<dbReference type="eggNOG" id="ENOG502Z9TK">
    <property type="taxonomic scope" value="Bacteria"/>
</dbReference>
<feature type="transmembrane region" description="Helical" evidence="1">
    <location>
        <begin position="205"/>
        <end position="224"/>
    </location>
</feature>
<dbReference type="PATRIC" id="fig|1173027.3.peg.178"/>
<keyword evidence="1" id="KW-0812">Transmembrane</keyword>
<keyword evidence="3" id="KW-1185">Reference proteome</keyword>
<evidence type="ECO:0000256" key="1">
    <source>
        <dbReference type="SAM" id="Phobius"/>
    </source>
</evidence>
<dbReference type="HOGENOM" id="CLU_1004194_0_0_3"/>
<reference evidence="2 3" key="1">
    <citation type="submission" date="2012-06" db="EMBL/GenBank/DDBJ databases">
        <title>Finished chromosome of genome of Microcoleus sp. PCC 7113.</title>
        <authorList>
            <consortium name="US DOE Joint Genome Institute"/>
            <person name="Gugger M."/>
            <person name="Coursin T."/>
            <person name="Rippka R."/>
            <person name="Tandeau De Marsac N."/>
            <person name="Huntemann M."/>
            <person name="Wei C.-L."/>
            <person name="Han J."/>
            <person name="Detter J.C."/>
            <person name="Han C."/>
            <person name="Tapia R."/>
            <person name="Chen A."/>
            <person name="Kyrpides N."/>
            <person name="Mavromatis K."/>
            <person name="Markowitz V."/>
            <person name="Szeto E."/>
            <person name="Ivanova N."/>
            <person name="Pagani I."/>
            <person name="Pati A."/>
            <person name="Goodwin L."/>
            <person name="Nordberg H.P."/>
            <person name="Cantor M.N."/>
            <person name="Hua S.X."/>
            <person name="Woyke T."/>
            <person name="Kerfeld C.A."/>
        </authorList>
    </citation>
    <scope>NUCLEOTIDE SEQUENCE [LARGE SCALE GENOMIC DNA]</scope>
    <source>
        <strain evidence="2 3">PCC 7113</strain>
    </source>
</reference>